<reference evidence="5 6" key="1">
    <citation type="submission" date="2019-06" db="EMBL/GenBank/DDBJ databases">
        <title>Sequencing the genomes of 1000 actinobacteria strains.</title>
        <authorList>
            <person name="Klenk H.-P."/>
        </authorList>
    </citation>
    <scope>NUCLEOTIDE SEQUENCE [LARGE SCALE GENOMIC DNA]</scope>
    <source>
        <strain evidence="5 6">DSM 18607</strain>
    </source>
</reference>
<keyword evidence="2" id="KW-0472">Membrane</keyword>
<name>A0A542E277_9MICO</name>
<evidence type="ECO:0000313" key="5">
    <source>
        <dbReference type="EMBL" id="TQJ09438.1"/>
    </source>
</evidence>
<dbReference type="OrthoDB" id="3389322at2"/>
<protein>
    <submittedName>
        <fullName evidence="5">Uncharacterized protein DUF4129</fullName>
    </submittedName>
</protein>
<dbReference type="InterPro" id="IPR025403">
    <property type="entry name" value="TgpA-like_C"/>
</dbReference>
<keyword evidence="6" id="KW-1185">Reference proteome</keyword>
<feature type="chain" id="PRO_5038883711" evidence="3">
    <location>
        <begin position="20"/>
        <end position="298"/>
    </location>
</feature>
<feature type="transmembrane region" description="Helical" evidence="2">
    <location>
        <begin position="78"/>
        <end position="98"/>
    </location>
</feature>
<evidence type="ECO:0000256" key="2">
    <source>
        <dbReference type="SAM" id="Phobius"/>
    </source>
</evidence>
<feature type="signal peptide" evidence="3">
    <location>
        <begin position="1"/>
        <end position="19"/>
    </location>
</feature>
<keyword evidence="3" id="KW-0732">Signal</keyword>
<dbReference type="Pfam" id="PF13559">
    <property type="entry name" value="DUF4129"/>
    <property type="match status" value="1"/>
</dbReference>
<proteinExistence type="predicted"/>
<evidence type="ECO:0000256" key="1">
    <source>
        <dbReference type="SAM" id="MobiDB-lite"/>
    </source>
</evidence>
<keyword evidence="2" id="KW-1133">Transmembrane helix</keyword>
<organism evidence="5 6">
    <name type="scientific">Lapillicoccus jejuensis</name>
    <dbReference type="NCBI Taxonomy" id="402171"/>
    <lineage>
        <taxon>Bacteria</taxon>
        <taxon>Bacillati</taxon>
        <taxon>Actinomycetota</taxon>
        <taxon>Actinomycetes</taxon>
        <taxon>Micrococcales</taxon>
        <taxon>Intrasporangiaceae</taxon>
        <taxon>Lapillicoccus</taxon>
    </lineage>
</organism>
<sequence>MSVVALLAAHAATHASLLAARLPAALDPDPDTARRWVQEELAGNEYQDRRSLLQRLLDWVQQRLADLQGTPGRGGVSLPPFVIAVLAGAVVVALVVLASRVRRERSTAGGGSATVLGDSTLTAQQLRDRAERAFADGRYDDAVLDHVRATARDADDRTLLSDAPALTAHEVGLRLSQVFPDHAGAVTRATDRFDAVAYGRVAASREDAVDVRDTGEVLRRARPRLTPAPAPAPARAPVAAPVGVAAGAPGARPDGDAPYGDLRRGGRATTVSTVAGSGREDRQGPGADPGSDAVWRGP</sequence>
<evidence type="ECO:0000313" key="6">
    <source>
        <dbReference type="Proteomes" id="UP000317893"/>
    </source>
</evidence>
<feature type="region of interest" description="Disordered" evidence="1">
    <location>
        <begin position="245"/>
        <end position="298"/>
    </location>
</feature>
<evidence type="ECO:0000256" key="3">
    <source>
        <dbReference type="SAM" id="SignalP"/>
    </source>
</evidence>
<keyword evidence="2" id="KW-0812">Transmembrane</keyword>
<dbReference type="RefSeq" id="WP_141848807.1">
    <property type="nucleotide sequence ID" value="NZ_BAAAPR010000014.1"/>
</dbReference>
<dbReference type="AlphaFoldDB" id="A0A542E277"/>
<dbReference type="Proteomes" id="UP000317893">
    <property type="component" value="Unassembled WGS sequence"/>
</dbReference>
<feature type="domain" description="Protein-glutamine gamma-glutamyltransferase-like C-terminal" evidence="4">
    <location>
        <begin position="148"/>
        <end position="212"/>
    </location>
</feature>
<evidence type="ECO:0000259" key="4">
    <source>
        <dbReference type="Pfam" id="PF13559"/>
    </source>
</evidence>
<comment type="caution">
    <text evidence="5">The sequence shown here is derived from an EMBL/GenBank/DDBJ whole genome shotgun (WGS) entry which is preliminary data.</text>
</comment>
<gene>
    <name evidence="5" type="ORF">FB458_2550</name>
</gene>
<accession>A0A542E277</accession>
<feature type="compositionally biased region" description="Low complexity" evidence="1">
    <location>
        <begin position="245"/>
        <end position="258"/>
    </location>
</feature>
<dbReference type="EMBL" id="VFMN01000001">
    <property type="protein sequence ID" value="TQJ09438.1"/>
    <property type="molecule type" value="Genomic_DNA"/>
</dbReference>